<keyword evidence="5" id="KW-0573">Peptidoglycan synthesis</keyword>
<sequence length="459" mass="49986">MVIFGFIGAGISTGYIPMYSNITKDFGEEEAYRFTNNLINTLLILCTILIILGLIFTKPLVKLFASGFTGETLTLAVNFTRISFVGIYFTTIILIFTAFLQIKNNYYIPALIAFPANLIIIISIFLSKSANITILVIGTLIASAIQLLLIIPSVRKEGYKYKFLLDIKDKHIKTMVYIASPVIIGVSVNQINTLVDRTMGSRLAEGGISALNYATMINGFVYGIFVVSISTVMYPMISKMASENNIIGLKKAILDSMGAINLLVIPATVGAMIFAEPIVRLLFGRGAFNVNAIAMTSQGLFFYSIGMVAYGMREVVSRTFYALQDTKTPMINGTIAMVINVALNILLSKVLGIGGLALATSISSIICTGLVFISLRKKIGAFGMMGLIISSGKMLISSLIMAVIARFTYSLLLNHISANLSLIFATITGASVYFILVYLMKVKDVEVIVRVLKGKILKW</sequence>
<dbReference type="GO" id="GO:0034204">
    <property type="term" value="P:lipid translocation"/>
    <property type="evidence" value="ECO:0007669"/>
    <property type="project" value="TreeGrafter"/>
</dbReference>
<feature type="transmembrane region" description="Helical" evidence="8">
    <location>
        <begin position="38"/>
        <end position="56"/>
    </location>
</feature>
<feature type="transmembrane region" description="Helical" evidence="8">
    <location>
        <begin position="353"/>
        <end position="373"/>
    </location>
</feature>
<dbReference type="InterPro" id="IPR051050">
    <property type="entry name" value="Lipid_II_flippase_MurJ/MviN"/>
</dbReference>
<dbReference type="NCBIfam" id="TIGR01695">
    <property type="entry name" value="murJ_mviN"/>
    <property type="match status" value="1"/>
</dbReference>
<feature type="transmembrane region" description="Helical" evidence="8">
    <location>
        <begin position="287"/>
        <end position="310"/>
    </location>
</feature>
<accession>A0A1M6GG22</accession>
<feature type="transmembrane region" description="Helical" evidence="8">
    <location>
        <begin position="132"/>
        <end position="154"/>
    </location>
</feature>
<keyword evidence="7 8" id="KW-0472">Membrane</keyword>
<dbReference type="EMBL" id="FQZO01000003">
    <property type="protein sequence ID" value="SHJ08900.1"/>
    <property type="molecule type" value="Genomic_DNA"/>
</dbReference>
<organism evidence="9 10">
    <name type="scientific">Clostridium amylolyticum</name>
    <dbReference type="NCBI Taxonomy" id="1121298"/>
    <lineage>
        <taxon>Bacteria</taxon>
        <taxon>Bacillati</taxon>
        <taxon>Bacillota</taxon>
        <taxon>Clostridia</taxon>
        <taxon>Eubacteriales</taxon>
        <taxon>Clostridiaceae</taxon>
        <taxon>Clostridium</taxon>
    </lineage>
</organism>
<protein>
    <submittedName>
        <fullName evidence="9">Putative peptidoglycan lipid II flippase</fullName>
    </submittedName>
</protein>
<proteinExistence type="predicted"/>
<dbReference type="Proteomes" id="UP000184080">
    <property type="component" value="Unassembled WGS sequence"/>
</dbReference>
<dbReference type="PANTHER" id="PTHR47019">
    <property type="entry name" value="LIPID II FLIPPASE MURJ"/>
    <property type="match status" value="1"/>
</dbReference>
<feature type="transmembrane region" description="Helical" evidence="8">
    <location>
        <begin position="418"/>
        <end position="440"/>
    </location>
</feature>
<dbReference type="GO" id="GO:0008360">
    <property type="term" value="P:regulation of cell shape"/>
    <property type="evidence" value="ECO:0007669"/>
    <property type="project" value="UniProtKB-KW"/>
</dbReference>
<dbReference type="PANTHER" id="PTHR47019:SF1">
    <property type="entry name" value="LIPID II FLIPPASE MURJ"/>
    <property type="match status" value="1"/>
</dbReference>
<dbReference type="GO" id="GO:0009252">
    <property type="term" value="P:peptidoglycan biosynthetic process"/>
    <property type="evidence" value="ECO:0007669"/>
    <property type="project" value="UniProtKB-KW"/>
</dbReference>
<feature type="transmembrane region" description="Helical" evidence="8">
    <location>
        <begin position="106"/>
        <end position="126"/>
    </location>
</feature>
<feature type="transmembrane region" description="Helical" evidence="8">
    <location>
        <begin position="175"/>
        <end position="195"/>
    </location>
</feature>
<keyword evidence="2" id="KW-1003">Cell membrane</keyword>
<evidence type="ECO:0000256" key="2">
    <source>
        <dbReference type="ARBA" id="ARBA00022475"/>
    </source>
</evidence>
<comment type="subcellular location">
    <subcellularLocation>
        <location evidence="1">Cell membrane</location>
        <topology evidence="1">Multi-pass membrane protein</topology>
    </subcellularLocation>
</comment>
<name>A0A1M6GG22_9CLOT</name>
<evidence type="ECO:0000256" key="3">
    <source>
        <dbReference type="ARBA" id="ARBA00022692"/>
    </source>
</evidence>
<evidence type="ECO:0000256" key="5">
    <source>
        <dbReference type="ARBA" id="ARBA00022984"/>
    </source>
</evidence>
<reference evidence="9 10" key="1">
    <citation type="submission" date="2016-11" db="EMBL/GenBank/DDBJ databases">
        <authorList>
            <person name="Jaros S."/>
            <person name="Januszkiewicz K."/>
            <person name="Wedrychowicz H."/>
        </authorList>
    </citation>
    <scope>NUCLEOTIDE SEQUENCE [LARGE SCALE GENOMIC DNA]</scope>
    <source>
        <strain evidence="9 10">DSM 21864</strain>
    </source>
</reference>
<dbReference type="CDD" id="cd13123">
    <property type="entry name" value="MATE_MurJ_like"/>
    <property type="match status" value="1"/>
</dbReference>
<feature type="transmembrane region" description="Helical" evidence="8">
    <location>
        <begin position="258"/>
        <end position="275"/>
    </location>
</feature>
<dbReference type="STRING" id="1121298.SAMN05444401_2105"/>
<dbReference type="InterPro" id="IPR004268">
    <property type="entry name" value="MurJ"/>
</dbReference>
<dbReference type="GO" id="GO:0005886">
    <property type="term" value="C:plasma membrane"/>
    <property type="evidence" value="ECO:0007669"/>
    <property type="project" value="UniProtKB-SubCell"/>
</dbReference>
<keyword evidence="10" id="KW-1185">Reference proteome</keyword>
<keyword evidence="6 8" id="KW-1133">Transmembrane helix</keyword>
<evidence type="ECO:0000256" key="8">
    <source>
        <dbReference type="SAM" id="Phobius"/>
    </source>
</evidence>
<dbReference type="AlphaFoldDB" id="A0A1M6GG22"/>
<keyword evidence="4" id="KW-0133">Cell shape</keyword>
<evidence type="ECO:0000256" key="1">
    <source>
        <dbReference type="ARBA" id="ARBA00004651"/>
    </source>
</evidence>
<evidence type="ECO:0000313" key="9">
    <source>
        <dbReference type="EMBL" id="SHJ08900.1"/>
    </source>
</evidence>
<feature type="transmembrane region" description="Helical" evidence="8">
    <location>
        <begin position="330"/>
        <end position="347"/>
    </location>
</feature>
<evidence type="ECO:0000256" key="6">
    <source>
        <dbReference type="ARBA" id="ARBA00022989"/>
    </source>
</evidence>
<evidence type="ECO:0000256" key="4">
    <source>
        <dbReference type="ARBA" id="ARBA00022960"/>
    </source>
</evidence>
<evidence type="ECO:0000256" key="7">
    <source>
        <dbReference type="ARBA" id="ARBA00023136"/>
    </source>
</evidence>
<evidence type="ECO:0000313" key="10">
    <source>
        <dbReference type="Proteomes" id="UP000184080"/>
    </source>
</evidence>
<feature type="transmembrane region" description="Helical" evidence="8">
    <location>
        <begin position="215"/>
        <end position="237"/>
    </location>
</feature>
<dbReference type="PRINTS" id="PR01806">
    <property type="entry name" value="VIRFACTRMVIN"/>
</dbReference>
<feature type="transmembrane region" description="Helical" evidence="8">
    <location>
        <begin position="394"/>
        <end position="412"/>
    </location>
</feature>
<gene>
    <name evidence="9" type="ORF">SAMN05444401_2105</name>
</gene>
<dbReference type="GO" id="GO:0015648">
    <property type="term" value="F:lipid-linked peptidoglycan transporter activity"/>
    <property type="evidence" value="ECO:0007669"/>
    <property type="project" value="TreeGrafter"/>
</dbReference>
<keyword evidence="3 8" id="KW-0812">Transmembrane</keyword>
<dbReference type="Pfam" id="PF03023">
    <property type="entry name" value="MurJ"/>
    <property type="match status" value="1"/>
</dbReference>
<feature type="transmembrane region" description="Helical" evidence="8">
    <location>
        <begin position="76"/>
        <end position="99"/>
    </location>
</feature>